<dbReference type="InterPro" id="IPR003814">
    <property type="entry name" value="FmdEsu_dom"/>
</dbReference>
<keyword evidence="3" id="KW-1185">Reference proteome</keyword>
<evidence type="ECO:0000259" key="1">
    <source>
        <dbReference type="Pfam" id="PF02663"/>
    </source>
</evidence>
<name>A0A6I2MVG9_9FLAO</name>
<organism evidence="2 3">
    <name type="scientific">Maribacter luteus</name>
    <dbReference type="NCBI Taxonomy" id="2594478"/>
    <lineage>
        <taxon>Bacteria</taxon>
        <taxon>Pseudomonadati</taxon>
        <taxon>Bacteroidota</taxon>
        <taxon>Flavobacteriia</taxon>
        <taxon>Flavobacteriales</taxon>
        <taxon>Flavobacteriaceae</taxon>
        <taxon>Maribacter</taxon>
    </lineage>
</organism>
<dbReference type="Gene3D" id="3.30.1330.130">
    <property type="match status" value="1"/>
</dbReference>
<dbReference type="AlphaFoldDB" id="A0A6I2MVG9"/>
<evidence type="ECO:0000313" key="3">
    <source>
        <dbReference type="Proteomes" id="UP000443153"/>
    </source>
</evidence>
<dbReference type="RefSeq" id="WP_154368652.1">
    <property type="nucleotide sequence ID" value="NZ_CANMYZ010000009.1"/>
</dbReference>
<dbReference type="OrthoDB" id="824310at2"/>
<dbReference type="SUPFAM" id="SSF143555">
    <property type="entry name" value="FwdE-like"/>
    <property type="match status" value="1"/>
</dbReference>
<protein>
    <recommendedName>
        <fullName evidence="1">Formylmethanofuran dehydrogenase subunit E domain-containing protein</fullName>
    </recommendedName>
</protein>
<comment type="caution">
    <text evidence="2">The sequence shown here is derived from an EMBL/GenBank/DDBJ whole genome shotgun (WGS) entry which is preliminary data.</text>
</comment>
<dbReference type="Proteomes" id="UP000443153">
    <property type="component" value="Unassembled WGS sequence"/>
</dbReference>
<accession>A0A6I2MVG9</accession>
<dbReference type="PROSITE" id="PS51257">
    <property type="entry name" value="PROKAR_LIPOPROTEIN"/>
    <property type="match status" value="1"/>
</dbReference>
<feature type="domain" description="Formylmethanofuran dehydrogenase subunit E" evidence="1">
    <location>
        <begin position="58"/>
        <end position="193"/>
    </location>
</feature>
<evidence type="ECO:0000313" key="2">
    <source>
        <dbReference type="EMBL" id="MRX65626.1"/>
    </source>
</evidence>
<dbReference type="Pfam" id="PF02663">
    <property type="entry name" value="FmdE"/>
    <property type="match status" value="1"/>
</dbReference>
<reference evidence="2 3" key="1">
    <citation type="submission" date="2019-11" db="EMBL/GenBank/DDBJ databases">
        <title>Maribacter lutea sp. nov., a marine bacterium isolated from intertidal sand.</title>
        <authorList>
            <person name="Liu A."/>
        </authorList>
    </citation>
    <scope>NUCLEOTIDE SEQUENCE [LARGE SCALE GENOMIC DNA]</scope>
    <source>
        <strain evidence="2 3">RZ05</strain>
    </source>
</reference>
<sequence length="225" mass="25504">MKSIKYILLLFLTVSCNTTKDTLNTTHNAKAIKVLDTDFSKGRLTLEHKITLEDLEKFHGHLCDGLIQGFLGIQEGLKLLYPSGIIDRTNTRIISNSSPCLTDVAIYITGGRYQYNSFYVDDSIQDAFYILQRKDNNKTVKIKLKKGVKPLEIDELGAKAVKGELSPCDLDKLKNLEDKFSGKLLSSNPKIIFEITEISNFDWKPQLRNDDTKIDILNKNKSKCQ</sequence>
<dbReference type="EMBL" id="WKJH01000026">
    <property type="protein sequence ID" value="MRX65626.1"/>
    <property type="molecule type" value="Genomic_DNA"/>
</dbReference>
<gene>
    <name evidence="2" type="ORF">GJ691_15845</name>
</gene>
<proteinExistence type="predicted"/>